<proteinExistence type="predicted"/>
<evidence type="ECO:0000256" key="2">
    <source>
        <dbReference type="SAM" id="Phobius"/>
    </source>
</evidence>
<dbReference type="Pfam" id="PF26616">
    <property type="entry name" value="CorA-like"/>
    <property type="match status" value="1"/>
</dbReference>
<sequence length="616" mass="70092">MQQHDPHDQLVGIWSESGQYIMPQADEREPLDFLEAQSLWSPFNDPERVPTLFNTPGAKLDVWETGLRNKFPEDILSLSKPDAIRNHFIRSEKDPHIRHVFIGSNDSRSPMNCSPEVFRFICAYHQVEPFFLEAVLSFGRQPYPIDYCLAHFRSKTLVESKAPVSHALPKFGRSGNTTHVSYLLRSVEHSGAKGIEGWQIRQAANYHTFDLETGRSFWFTIKANKVFKNRIKELTPRLKIPTKPETADGKIVSYLKASLDTHLLYVSWCDEGWRDFINDFETSIRNIVLPAKTALVDDHINPESSQYDVLPWALQQKRRQRSMSHGPSRANTTSNHSEKKAPSTVKERVFSFSHSFFGLKTTKPDEEQGLHSANAANHRQNLNAGLDPSGSLDKLRIKDIQTLYSRSELMQRSLLVLELNTGVLRDLHVYYSNLTKTELKDPKYKEVVGGFLTRLESIIRRLETRRAQLNSLSTHLTQSIQLYELVLQQRSNQVGMDFADVAHESNRQMNMVANKTSRQTASMHVITVVTLIFLPATFVATFFQSGVLAQDEDTGAFGFQRESFRLFGLVCGPLTAITIGTWLVVFVSLKWKAKKQAQAEKDQRVGMLGGGDIKRL</sequence>
<keyword evidence="5" id="KW-1185">Reference proteome</keyword>
<keyword evidence="2" id="KW-0812">Transmembrane</keyword>
<dbReference type="Gene3D" id="1.20.58.340">
    <property type="entry name" value="Magnesium transport protein CorA, transmembrane region"/>
    <property type="match status" value="1"/>
</dbReference>
<feature type="compositionally biased region" description="Polar residues" evidence="1">
    <location>
        <begin position="323"/>
        <end position="335"/>
    </location>
</feature>
<comment type="caution">
    <text evidence="4">The sequence shown here is derived from an EMBL/GenBank/DDBJ whole genome shotgun (WGS) entry which is preliminary data.</text>
</comment>
<keyword evidence="2" id="KW-1133">Transmembrane helix</keyword>
<feature type="transmembrane region" description="Helical" evidence="2">
    <location>
        <begin position="566"/>
        <end position="589"/>
    </location>
</feature>
<dbReference type="AlphaFoldDB" id="A0AAD9YM66"/>
<dbReference type="Proteomes" id="UP001281614">
    <property type="component" value="Unassembled WGS sequence"/>
</dbReference>
<feature type="transmembrane region" description="Helical" evidence="2">
    <location>
        <begin position="525"/>
        <end position="546"/>
    </location>
</feature>
<evidence type="ECO:0000259" key="3">
    <source>
        <dbReference type="Pfam" id="PF26616"/>
    </source>
</evidence>
<evidence type="ECO:0000256" key="1">
    <source>
        <dbReference type="SAM" id="MobiDB-lite"/>
    </source>
</evidence>
<keyword evidence="2" id="KW-0472">Membrane</keyword>
<name>A0AAD9YM66_COLKA</name>
<accession>A0AAD9YM66</accession>
<feature type="domain" description="CorA-like transporter" evidence="3">
    <location>
        <begin position="50"/>
        <end position="288"/>
    </location>
</feature>
<evidence type="ECO:0000313" key="5">
    <source>
        <dbReference type="Proteomes" id="UP001281614"/>
    </source>
</evidence>
<dbReference type="InterPro" id="IPR058257">
    <property type="entry name" value="CorA-like_dom"/>
</dbReference>
<dbReference type="EMBL" id="VYYT01000088">
    <property type="protein sequence ID" value="KAK2770977.1"/>
    <property type="molecule type" value="Genomic_DNA"/>
</dbReference>
<protein>
    <recommendedName>
        <fullName evidence="3">CorA-like transporter domain-containing protein</fullName>
    </recommendedName>
</protein>
<feature type="region of interest" description="Disordered" evidence="1">
    <location>
        <begin position="318"/>
        <end position="344"/>
    </location>
</feature>
<evidence type="ECO:0000313" key="4">
    <source>
        <dbReference type="EMBL" id="KAK2770977.1"/>
    </source>
</evidence>
<organism evidence="4 5">
    <name type="scientific">Colletotrichum kahawae</name>
    <name type="common">Coffee berry disease fungus</name>
    <dbReference type="NCBI Taxonomy" id="34407"/>
    <lineage>
        <taxon>Eukaryota</taxon>
        <taxon>Fungi</taxon>
        <taxon>Dikarya</taxon>
        <taxon>Ascomycota</taxon>
        <taxon>Pezizomycotina</taxon>
        <taxon>Sordariomycetes</taxon>
        <taxon>Hypocreomycetidae</taxon>
        <taxon>Glomerellales</taxon>
        <taxon>Glomerellaceae</taxon>
        <taxon>Colletotrichum</taxon>
        <taxon>Colletotrichum gloeosporioides species complex</taxon>
    </lineage>
</organism>
<reference evidence="4" key="1">
    <citation type="submission" date="2023-02" db="EMBL/GenBank/DDBJ databases">
        <title>Colletotrichum kahawae CIFC_Que2 genome sequencing and assembly.</title>
        <authorList>
            <person name="Baroncelli R."/>
        </authorList>
    </citation>
    <scope>NUCLEOTIDE SEQUENCE</scope>
    <source>
        <strain evidence="4">CIFC_Que2</strain>
    </source>
</reference>
<gene>
    <name evidence="4" type="ORF">CKAH01_14549</name>
</gene>